<keyword evidence="7 8" id="KW-0544">Nucleosome core</keyword>
<dbReference type="Pfam" id="PF16211">
    <property type="entry name" value="Histone_H2A_C"/>
    <property type="match status" value="1"/>
</dbReference>
<reference evidence="12" key="1">
    <citation type="submission" date="2020-08" db="EMBL/GenBank/DDBJ databases">
        <title>Plant Genome Project.</title>
        <authorList>
            <person name="Zhang R.-G."/>
        </authorList>
    </citation>
    <scope>NUCLEOTIDE SEQUENCE</scope>
    <source>
        <strain evidence="12">WSP0</strain>
        <tissue evidence="12">Leaf</tissue>
    </source>
</reference>
<feature type="compositionally biased region" description="Basic residues" evidence="9">
    <location>
        <begin position="8"/>
        <end position="22"/>
    </location>
</feature>
<comment type="caution">
    <text evidence="12">The sequence shown here is derived from an EMBL/GenBank/DDBJ whole genome shotgun (WGS) entry which is preliminary data.</text>
</comment>
<dbReference type="PANTHER" id="PTHR23430">
    <property type="entry name" value="HISTONE H2A"/>
    <property type="match status" value="1"/>
</dbReference>
<proteinExistence type="inferred from homology"/>
<protein>
    <recommendedName>
        <fullName evidence="8">Histone H2A</fullName>
    </recommendedName>
</protein>
<dbReference type="PRINTS" id="PR00620">
    <property type="entry name" value="HISTONEH2A"/>
</dbReference>
<keyword evidence="13" id="KW-1185">Reference proteome</keyword>
<dbReference type="GO" id="GO:0046982">
    <property type="term" value="F:protein heterodimerization activity"/>
    <property type="evidence" value="ECO:0007669"/>
    <property type="project" value="InterPro"/>
</dbReference>
<feature type="domain" description="Core Histone H2A/H2B/H3" evidence="10">
    <location>
        <begin position="12"/>
        <end position="91"/>
    </location>
</feature>
<dbReference type="Pfam" id="PF00125">
    <property type="entry name" value="Histone"/>
    <property type="match status" value="1"/>
</dbReference>
<dbReference type="PROSITE" id="PS00046">
    <property type="entry name" value="HISTONE_H2A"/>
    <property type="match status" value="1"/>
</dbReference>
<evidence type="ECO:0000256" key="6">
    <source>
        <dbReference type="ARBA" id="ARBA00023242"/>
    </source>
</evidence>
<organism evidence="12 13">
    <name type="scientific">Rhododendron griersonianum</name>
    <dbReference type="NCBI Taxonomy" id="479676"/>
    <lineage>
        <taxon>Eukaryota</taxon>
        <taxon>Viridiplantae</taxon>
        <taxon>Streptophyta</taxon>
        <taxon>Embryophyta</taxon>
        <taxon>Tracheophyta</taxon>
        <taxon>Spermatophyta</taxon>
        <taxon>Magnoliopsida</taxon>
        <taxon>eudicotyledons</taxon>
        <taxon>Gunneridae</taxon>
        <taxon>Pentapetalae</taxon>
        <taxon>asterids</taxon>
        <taxon>Ericales</taxon>
        <taxon>Ericaceae</taxon>
        <taxon>Ericoideae</taxon>
        <taxon>Rhodoreae</taxon>
        <taxon>Rhododendron</taxon>
    </lineage>
</organism>
<gene>
    <name evidence="12" type="ORF">RHGRI_021217</name>
</gene>
<dbReference type="GO" id="GO:0030527">
    <property type="term" value="F:structural constituent of chromatin"/>
    <property type="evidence" value="ECO:0007669"/>
    <property type="project" value="InterPro"/>
</dbReference>
<evidence type="ECO:0000256" key="4">
    <source>
        <dbReference type="ARBA" id="ARBA00022454"/>
    </source>
</evidence>
<dbReference type="FunFam" id="1.10.20.10:FF:000009">
    <property type="entry name" value="Histone H2A"/>
    <property type="match status" value="1"/>
</dbReference>
<dbReference type="GO" id="GO:0003677">
    <property type="term" value="F:DNA binding"/>
    <property type="evidence" value="ECO:0007669"/>
    <property type="project" value="UniProtKB-KW"/>
</dbReference>
<name>A0AAV6JMT5_9ERIC</name>
<accession>A0AAV6JMT5</accession>
<dbReference type="AlphaFoldDB" id="A0AAV6JMT5"/>
<dbReference type="GO" id="GO:0005634">
    <property type="term" value="C:nucleus"/>
    <property type="evidence" value="ECO:0007669"/>
    <property type="project" value="UniProtKB-SubCell"/>
</dbReference>
<dbReference type="EMBL" id="JACTNZ010000007">
    <property type="protein sequence ID" value="KAG5541303.1"/>
    <property type="molecule type" value="Genomic_DNA"/>
</dbReference>
<dbReference type="InterPro" id="IPR002119">
    <property type="entry name" value="Histone_H2A"/>
</dbReference>
<dbReference type="SMART" id="SM00414">
    <property type="entry name" value="H2A"/>
    <property type="match status" value="1"/>
</dbReference>
<evidence type="ECO:0000256" key="7">
    <source>
        <dbReference type="ARBA" id="ARBA00023269"/>
    </source>
</evidence>
<dbReference type="InterPro" id="IPR007125">
    <property type="entry name" value="H2A/H2B/H3"/>
</dbReference>
<dbReference type="SUPFAM" id="SSF47113">
    <property type="entry name" value="Histone-fold"/>
    <property type="match status" value="1"/>
</dbReference>
<feature type="domain" description="Histone H2A C-terminal" evidence="11">
    <location>
        <begin position="94"/>
        <end position="123"/>
    </location>
</feature>
<keyword evidence="5 8" id="KW-0238">DNA-binding</keyword>
<evidence type="ECO:0000259" key="10">
    <source>
        <dbReference type="Pfam" id="PF00125"/>
    </source>
</evidence>
<evidence type="ECO:0000256" key="9">
    <source>
        <dbReference type="SAM" id="MobiDB-lite"/>
    </source>
</evidence>
<evidence type="ECO:0000256" key="5">
    <source>
        <dbReference type="ARBA" id="ARBA00023125"/>
    </source>
</evidence>
<feature type="region of interest" description="Disordered" evidence="9">
    <location>
        <begin position="1"/>
        <end position="22"/>
    </location>
</feature>
<comment type="similarity">
    <text evidence="3 8">Belongs to the histone H2A family.</text>
</comment>
<dbReference type="GO" id="GO:0000786">
    <property type="term" value="C:nucleosome"/>
    <property type="evidence" value="ECO:0007669"/>
    <property type="project" value="UniProtKB-KW"/>
</dbReference>
<comment type="subcellular location">
    <subcellularLocation>
        <location evidence="2">Chromosome</location>
    </subcellularLocation>
    <subcellularLocation>
        <location evidence="1 8">Nucleus</location>
    </subcellularLocation>
</comment>
<dbReference type="InterPro" id="IPR032454">
    <property type="entry name" value="Histone_H2A_C"/>
</dbReference>
<sequence length="259" mass="28343">MSSTTKGGRGKPKATKSVSRSHKAGLQFPVGRIARFLKAGKYAERVGAGAPVYLSAVLEYLAAEVLELAGNAARDNKKNRIVPRHIQLAVRNDEELSKLLGSVTIANGGVLPNIHQTLLPKKADAAVWGHSLKGEYSVKSGYRLALSLLNARSDSIPSSSCYLSELLWKSYGLFLVILRLRILCGMSLKNAVETKENLFFRKCARNPLCPFRHKLKQLSMFSFGLSGPLMWKASCSKGSDNFQLVTSAVGWTFDVESKL</sequence>
<dbReference type="Proteomes" id="UP000823749">
    <property type="component" value="Chromosome 7"/>
</dbReference>
<evidence type="ECO:0000313" key="13">
    <source>
        <dbReference type="Proteomes" id="UP000823749"/>
    </source>
</evidence>
<evidence type="ECO:0000256" key="8">
    <source>
        <dbReference type="RuleBase" id="RU003767"/>
    </source>
</evidence>
<dbReference type="CDD" id="cd00074">
    <property type="entry name" value="HFD_H2A"/>
    <property type="match status" value="1"/>
</dbReference>
<evidence type="ECO:0000259" key="11">
    <source>
        <dbReference type="Pfam" id="PF16211"/>
    </source>
</evidence>
<dbReference type="Gene3D" id="1.10.20.10">
    <property type="entry name" value="Histone, subunit A"/>
    <property type="match status" value="1"/>
</dbReference>
<evidence type="ECO:0000313" key="12">
    <source>
        <dbReference type="EMBL" id="KAG5541303.1"/>
    </source>
</evidence>
<dbReference type="InterPro" id="IPR009072">
    <property type="entry name" value="Histone-fold"/>
</dbReference>
<dbReference type="InterPro" id="IPR032458">
    <property type="entry name" value="Histone_H2A_CS"/>
</dbReference>
<keyword evidence="6 8" id="KW-0539">Nucleus</keyword>
<keyword evidence="4 8" id="KW-0158">Chromosome</keyword>
<evidence type="ECO:0000256" key="2">
    <source>
        <dbReference type="ARBA" id="ARBA00004286"/>
    </source>
</evidence>
<comment type="subunit">
    <text evidence="8">The nucleosome is a histone octamer containing two molecules each of H2A, H2B, H3 and H4 assembled in one H3-H4 heterotetramer and two H2A-H2B heterodimers. The octamer wraps approximately 147 bp of DNA.</text>
</comment>
<evidence type="ECO:0000256" key="1">
    <source>
        <dbReference type="ARBA" id="ARBA00004123"/>
    </source>
</evidence>
<evidence type="ECO:0000256" key="3">
    <source>
        <dbReference type="ARBA" id="ARBA00010691"/>
    </source>
</evidence>